<keyword evidence="6" id="KW-0411">Iron-sulfur</keyword>
<dbReference type="Gene3D" id="2.60.40.10">
    <property type="entry name" value="Immunoglobulins"/>
    <property type="match status" value="1"/>
</dbReference>
<evidence type="ECO:0000256" key="4">
    <source>
        <dbReference type="ARBA" id="ARBA00022982"/>
    </source>
</evidence>
<reference evidence="9 10" key="1">
    <citation type="submission" date="2017-11" db="EMBL/GenBank/DDBJ databases">
        <title>Genome-resolved metagenomics identifies genetic mobility, metabolic interactions, and unexpected diversity in perchlorate-reducing communities.</title>
        <authorList>
            <person name="Barnum T.P."/>
            <person name="Figueroa I.A."/>
            <person name="Carlstrom C.I."/>
            <person name="Lucas L.N."/>
            <person name="Engelbrektson A.L."/>
            <person name="Coates J.D."/>
        </authorList>
    </citation>
    <scope>NUCLEOTIDE SEQUENCE [LARGE SCALE GENOMIC DNA]</scope>
    <source>
        <strain evidence="9">BM301</strain>
    </source>
</reference>
<dbReference type="PROSITE" id="PS00198">
    <property type="entry name" value="4FE4S_FER_1"/>
    <property type="match status" value="1"/>
</dbReference>
<dbReference type="RefSeq" id="WP_273439089.1">
    <property type="nucleotide sequence ID" value="NZ_PKUN01000010.1"/>
</dbReference>
<dbReference type="Proteomes" id="UP000235015">
    <property type="component" value="Unassembled WGS sequence"/>
</dbReference>
<organism evidence="9 10">
    <name type="scientific">Sedimenticola selenatireducens</name>
    <dbReference type="NCBI Taxonomy" id="191960"/>
    <lineage>
        <taxon>Bacteria</taxon>
        <taxon>Pseudomonadati</taxon>
        <taxon>Pseudomonadota</taxon>
        <taxon>Gammaproteobacteria</taxon>
        <taxon>Chromatiales</taxon>
        <taxon>Sedimenticolaceae</taxon>
        <taxon>Sedimenticola</taxon>
    </lineage>
</organism>
<dbReference type="STRING" id="1111735.GCA_000428045_03751"/>
<dbReference type="GO" id="GO:0051539">
    <property type="term" value="F:4 iron, 4 sulfur cluster binding"/>
    <property type="evidence" value="ECO:0007669"/>
    <property type="project" value="UniProtKB-KW"/>
</dbReference>
<dbReference type="InterPro" id="IPR017900">
    <property type="entry name" value="4Fe4S_Fe_S_CS"/>
</dbReference>
<dbReference type="PANTHER" id="PTHR30176">
    <property type="entry name" value="FERREDOXIN-TYPE PROTEIN NAPH"/>
    <property type="match status" value="1"/>
</dbReference>
<dbReference type="AlphaFoldDB" id="A0A2N6CWX2"/>
<feature type="domain" description="4Fe-4S ferredoxin-type" evidence="8">
    <location>
        <begin position="262"/>
        <end position="291"/>
    </location>
</feature>
<feature type="transmembrane region" description="Helical" evidence="7">
    <location>
        <begin position="194"/>
        <end position="215"/>
    </location>
</feature>
<accession>A0A2N6CWX2</accession>
<dbReference type="InterPro" id="IPR051684">
    <property type="entry name" value="Electron_Trans/Redox"/>
</dbReference>
<keyword evidence="1" id="KW-0813">Transport</keyword>
<dbReference type="Pfam" id="PF11614">
    <property type="entry name" value="FixG_C"/>
    <property type="match status" value="1"/>
</dbReference>
<dbReference type="Pfam" id="PF12801">
    <property type="entry name" value="Fer4_5"/>
    <property type="match status" value="1"/>
</dbReference>
<evidence type="ECO:0000256" key="3">
    <source>
        <dbReference type="ARBA" id="ARBA00022723"/>
    </source>
</evidence>
<evidence type="ECO:0000259" key="8">
    <source>
        <dbReference type="PROSITE" id="PS51379"/>
    </source>
</evidence>
<feature type="transmembrane region" description="Helical" evidence="7">
    <location>
        <begin position="90"/>
        <end position="111"/>
    </location>
</feature>
<feature type="transmembrane region" description="Helical" evidence="7">
    <location>
        <begin position="341"/>
        <end position="360"/>
    </location>
</feature>
<evidence type="ECO:0000256" key="5">
    <source>
        <dbReference type="ARBA" id="ARBA00023004"/>
    </source>
</evidence>
<dbReference type="PANTHER" id="PTHR30176:SF3">
    <property type="entry name" value="FERREDOXIN-TYPE PROTEIN NAPH"/>
    <property type="match status" value="1"/>
</dbReference>
<dbReference type="InterPro" id="IPR014116">
    <property type="entry name" value="Cyt_c_oxidase_cbb3_FixG"/>
</dbReference>
<keyword evidence="7" id="KW-0812">Transmembrane</keyword>
<protein>
    <submittedName>
        <fullName evidence="9">Cytochrome c oxidase accessory protein CcoG</fullName>
    </submittedName>
</protein>
<gene>
    <name evidence="9" type="primary">ccoG</name>
    <name evidence="9" type="ORF">C0630_09505</name>
</gene>
<dbReference type="EMBL" id="PKUN01000010">
    <property type="protein sequence ID" value="PLX61763.1"/>
    <property type="molecule type" value="Genomic_DNA"/>
</dbReference>
<keyword evidence="2" id="KW-0004">4Fe-4S</keyword>
<dbReference type="SUPFAM" id="SSF54862">
    <property type="entry name" value="4Fe-4S ferredoxins"/>
    <property type="match status" value="1"/>
</dbReference>
<evidence type="ECO:0000313" key="9">
    <source>
        <dbReference type="EMBL" id="PLX61763.1"/>
    </source>
</evidence>
<dbReference type="InterPro" id="IPR017896">
    <property type="entry name" value="4Fe4S_Fe-S-bd"/>
</dbReference>
<dbReference type="Pfam" id="PF13746">
    <property type="entry name" value="Fer4_18"/>
    <property type="match status" value="1"/>
</dbReference>
<dbReference type="InterPro" id="IPR013783">
    <property type="entry name" value="Ig-like_fold"/>
</dbReference>
<dbReference type="PROSITE" id="PS51379">
    <property type="entry name" value="4FE4S_FER_2"/>
    <property type="match status" value="1"/>
</dbReference>
<dbReference type="GO" id="GO:0005886">
    <property type="term" value="C:plasma membrane"/>
    <property type="evidence" value="ECO:0007669"/>
    <property type="project" value="TreeGrafter"/>
</dbReference>
<sequence>MSVNPQSKHDAVVDELYAEAGHWKINTGEEKIHAKRIPGKWRIWKWLASLVWLPFFLVPYLRWDDRQAILFDIPNRQFHLLGVTILPQDFWMLSLLLLFFAILLAVVTALAGRVWCGFFCFQTVWTDIFTWFEEKLEGSPQKRKKLDQGPLTFTKVRVKATKHLIWIVISALTGISFVAWFMDAYQLWADLVSFNIGITAGVTILLFIGGTYGLAGYLREQTCFWLCPYARIQGVMVDNTTAVPTYDFHRGEPRGRVKKGSSEAQRTTGDCVDCNQCVAVCPTGVDIRHGQQEGCITCALCIDACDAVMEKLDRPKGLIRYESLDVLNGKEERPLLKRPRVWVYSLVLLLSVTGIGYGMATLDAIEIKVIHSRQPLYVLQSDGSIQNKYTIKVLNKLTEDLQVTISAPDIEGLVLVGAEEHVTARKGMVTPRTLFVRIPRDKLKVESQPLVFYAETTDSSGKRLSSKRESVFIGPK</sequence>
<keyword evidence="7" id="KW-1133">Transmembrane helix</keyword>
<evidence type="ECO:0000256" key="1">
    <source>
        <dbReference type="ARBA" id="ARBA00022448"/>
    </source>
</evidence>
<proteinExistence type="predicted"/>
<feature type="transmembrane region" description="Helical" evidence="7">
    <location>
        <begin position="43"/>
        <end position="61"/>
    </location>
</feature>
<feature type="transmembrane region" description="Helical" evidence="7">
    <location>
        <begin position="164"/>
        <end position="182"/>
    </location>
</feature>
<keyword evidence="5" id="KW-0408">Iron</keyword>
<evidence type="ECO:0000256" key="6">
    <source>
        <dbReference type="ARBA" id="ARBA00023014"/>
    </source>
</evidence>
<keyword evidence="4" id="KW-0249">Electron transport</keyword>
<keyword evidence="3" id="KW-0479">Metal-binding</keyword>
<evidence type="ECO:0000313" key="10">
    <source>
        <dbReference type="Proteomes" id="UP000235015"/>
    </source>
</evidence>
<keyword evidence="7" id="KW-0472">Membrane</keyword>
<dbReference type="NCBIfam" id="TIGR02745">
    <property type="entry name" value="ccoG_rdxA_fixG"/>
    <property type="match status" value="1"/>
</dbReference>
<evidence type="ECO:0000256" key="7">
    <source>
        <dbReference type="SAM" id="Phobius"/>
    </source>
</evidence>
<dbReference type="GO" id="GO:0046872">
    <property type="term" value="F:metal ion binding"/>
    <property type="evidence" value="ECO:0007669"/>
    <property type="project" value="UniProtKB-KW"/>
</dbReference>
<name>A0A2N6CWX2_9GAMM</name>
<dbReference type="InterPro" id="IPR032879">
    <property type="entry name" value="FixG_C"/>
</dbReference>
<evidence type="ECO:0000256" key="2">
    <source>
        <dbReference type="ARBA" id="ARBA00022485"/>
    </source>
</evidence>
<comment type="caution">
    <text evidence="9">The sequence shown here is derived from an EMBL/GenBank/DDBJ whole genome shotgun (WGS) entry which is preliminary data.</text>
</comment>